<organism evidence="1 2">
    <name type="scientific">Rhizobium lusitanum</name>
    <dbReference type="NCBI Taxonomy" id="293958"/>
    <lineage>
        <taxon>Bacteria</taxon>
        <taxon>Pseudomonadati</taxon>
        <taxon>Pseudomonadota</taxon>
        <taxon>Alphaproteobacteria</taxon>
        <taxon>Hyphomicrobiales</taxon>
        <taxon>Rhizobiaceae</taxon>
        <taxon>Rhizobium/Agrobacterium group</taxon>
        <taxon>Rhizobium</taxon>
    </lineage>
</organism>
<evidence type="ECO:0000313" key="2">
    <source>
        <dbReference type="Proteomes" id="UP000199205"/>
    </source>
</evidence>
<accession>A0A1C3WJL6</accession>
<proteinExistence type="predicted"/>
<dbReference type="Proteomes" id="UP000199205">
    <property type="component" value="Unassembled WGS sequence"/>
</dbReference>
<name>A0A1C3WJL6_9HYPH</name>
<reference evidence="1 2" key="1">
    <citation type="submission" date="2016-08" db="EMBL/GenBank/DDBJ databases">
        <authorList>
            <person name="Seilhamer J.J."/>
        </authorList>
    </citation>
    <scope>NUCLEOTIDE SEQUENCE [LARGE SCALE GENOMIC DNA]</scope>
    <source>
        <strain evidence="1 2">P1-7</strain>
    </source>
</reference>
<dbReference type="RefSeq" id="WP_092574964.1">
    <property type="nucleotide sequence ID" value="NZ_FMAF01000012.1"/>
</dbReference>
<sequence>MTHRDLTIAEVLEDPLIRQVMRADRISVAGMANLLQDAALRQQRAEAVGRDAGHDLSVGLKPMARARLRPGTQADLR</sequence>
<gene>
    <name evidence="1" type="ORF">GA0061101_112128</name>
</gene>
<dbReference type="OrthoDB" id="7365361at2"/>
<evidence type="ECO:0000313" key="1">
    <source>
        <dbReference type="EMBL" id="SCB40148.1"/>
    </source>
</evidence>
<dbReference type="AlphaFoldDB" id="A0A1C3WJL6"/>
<protein>
    <submittedName>
        <fullName evidence="1">Uncharacterized protein</fullName>
    </submittedName>
</protein>
<dbReference type="EMBL" id="FMAF01000012">
    <property type="protein sequence ID" value="SCB40148.1"/>
    <property type="molecule type" value="Genomic_DNA"/>
</dbReference>